<feature type="binding site" evidence="6">
    <location>
        <begin position="35"/>
        <end position="37"/>
    </location>
    <ligand>
        <name>3-dehydroquinate</name>
        <dbReference type="ChEBI" id="CHEBI:32364"/>
    </ligand>
</feature>
<evidence type="ECO:0000256" key="3">
    <source>
        <dbReference type="ARBA" id="ARBA00023141"/>
    </source>
</evidence>
<dbReference type="GO" id="GO:0008652">
    <property type="term" value="P:amino acid biosynthetic process"/>
    <property type="evidence" value="ECO:0007669"/>
    <property type="project" value="UniProtKB-KW"/>
</dbReference>
<dbReference type="PROSITE" id="PS01028">
    <property type="entry name" value="DEHYDROQUINASE_I"/>
    <property type="match status" value="1"/>
</dbReference>
<evidence type="ECO:0000313" key="7">
    <source>
        <dbReference type="EMBL" id="EHP89501.1"/>
    </source>
</evidence>
<comment type="caution">
    <text evidence="7">The sequence shown here is derived from an EMBL/GenBank/DDBJ whole genome shotgun (WGS) entry which is preliminary data.</text>
</comment>
<keyword evidence="3 6" id="KW-0057">Aromatic amino acid biosynthesis</keyword>
<keyword evidence="2 6" id="KW-0028">Amino-acid biosynthesis</keyword>
<evidence type="ECO:0000256" key="1">
    <source>
        <dbReference type="ARBA" id="ARBA00001864"/>
    </source>
</evidence>
<name>H1KWC4_9EURY</name>
<protein>
    <recommendedName>
        <fullName evidence="6">3-dehydroquinate dehydratase</fullName>
        <shortName evidence="6">3-dehydroquinase</shortName>
        <ecNumber evidence="6">4.2.1.10</ecNumber>
    </recommendedName>
    <alternativeName>
        <fullName evidence="6">Type I DHQase</fullName>
    </alternativeName>
    <alternativeName>
        <fullName evidence="6">Type I dehydroquinase</fullName>
        <shortName evidence="6">DHQ1</shortName>
    </alternativeName>
</protein>
<dbReference type="PANTHER" id="PTHR43699:SF1">
    <property type="entry name" value="3-DEHYDROQUINATE DEHYDRATASE"/>
    <property type="match status" value="1"/>
</dbReference>
<dbReference type="SUPFAM" id="SSF51569">
    <property type="entry name" value="Aldolase"/>
    <property type="match status" value="1"/>
</dbReference>
<dbReference type="Proteomes" id="UP000003706">
    <property type="component" value="Unassembled WGS sequence"/>
</dbReference>
<gene>
    <name evidence="6" type="primary">aroD</name>
    <name evidence="7" type="ORF">MetfoDRAFT_0097</name>
</gene>
<feature type="binding site" evidence="6">
    <location>
        <position position="62"/>
    </location>
    <ligand>
        <name>3-dehydroquinate</name>
        <dbReference type="ChEBI" id="CHEBI:32364"/>
    </ligand>
</feature>
<comment type="caution">
    <text evidence="6">Lacks conserved residue(s) required for the propagation of feature annotation.</text>
</comment>
<dbReference type="PATRIC" id="fig|647171.4.peg.93"/>
<dbReference type="NCBIfam" id="TIGR01093">
    <property type="entry name" value="aroD"/>
    <property type="match status" value="1"/>
</dbReference>
<feature type="binding site" evidence="6">
    <location>
        <position position="206"/>
    </location>
    <ligand>
        <name>3-dehydroquinate</name>
        <dbReference type="ChEBI" id="CHEBI:32364"/>
    </ligand>
</feature>
<dbReference type="CDD" id="cd00502">
    <property type="entry name" value="DHQase_I"/>
    <property type="match status" value="1"/>
</dbReference>
<comment type="catalytic activity">
    <reaction evidence="1 6">
        <text>3-dehydroquinate = 3-dehydroshikimate + H2O</text>
        <dbReference type="Rhea" id="RHEA:21096"/>
        <dbReference type="ChEBI" id="CHEBI:15377"/>
        <dbReference type="ChEBI" id="CHEBI:16630"/>
        <dbReference type="ChEBI" id="CHEBI:32364"/>
        <dbReference type="EC" id="4.2.1.10"/>
    </reaction>
</comment>
<dbReference type="GO" id="GO:0003855">
    <property type="term" value="F:3-dehydroquinate dehydratase activity"/>
    <property type="evidence" value="ECO:0007669"/>
    <property type="project" value="UniProtKB-UniRule"/>
</dbReference>
<proteinExistence type="inferred from homology"/>
<keyword evidence="8" id="KW-1185">Reference proteome</keyword>
<dbReference type="InterPro" id="IPR013785">
    <property type="entry name" value="Aldolase_TIM"/>
</dbReference>
<dbReference type="GO" id="GO:0046279">
    <property type="term" value="P:3,4-dihydroxybenzoate biosynthetic process"/>
    <property type="evidence" value="ECO:0007669"/>
    <property type="project" value="UniProtKB-ARBA"/>
</dbReference>
<dbReference type="FunFam" id="3.20.20.70:FF:000290">
    <property type="entry name" value="3-dehydroquinate dehydratase"/>
    <property type="match status" value="1"/>
</dbReference>
<dbReference type="AlphaFoldDB" id="H1KWC4"/>
<dbReference type="STRING" id="647171.MetfoDRAFT_0097"/>
<comment type="function">
    <text evidence="6">Involved in the third step of the chorismate pathway, which leads to the biosynthesis of aromatic amino acids. Catalyzes the cis-dehydration of 3-dehydroquinate (DHQ) and introduces the first double bond of the aromatic ring to yield 3-dehydroshikimate.</text>
</comment>
<keyword evidence="5 6" id="KW-0704">Schiff base</keyword>
<evidence type="ECO:0000313" key="8">
    <source>
        <dbReference type="Proteomes" id="UP000003706"/>
    </source>
</evidence>
<keyword evidence="4 6" id="KW-0456">Lyase</keyword>
<feature type="active site" description="Schiff-base intermediate with substrate" evidence="6">
    <location>
        <position position="148"/>
    </location>
</feature>
<dbReference type="InterPro" id="IPR001381">
    <property type="entry name" value="DHquinase_I"/>
</dbReference>
<dbReference type="InterPro" id="IPR050146">
    <property type="entry name" value="Type-I_3-dehydroquinase"/>
</dbReference>
<feature type="binding site" evidence="6">
    <location>
        <position position="210"/>
    </location>
    <ligand>
        <name>3-dehydroquinate</name>
        <dbReference type="ChEBI" id="CHEBI:32364"/>
    </ligand>
</feature>
<dbReference type="EC" id="4.2.1.10" evidence="6"/>
<dbReference type="Pfam" id="PF01487">
    <property type="entry name" value="DHquinase_I"/>
    <property type="match status" value="1"/>
</dbReference>
<dbReference type="PANTHER" id="PTHR43699">
    <property type="entry name" value="3-DEHYDROQUINATE DEHYDRATASE"/>
    <property type="match status" value="1"/>
</dbReference>
<dbReference type="EMBL" id="AGJL01000002">
    <property type="protein sequence ID" value="EHP89501.1"/>
    <property type="molecule type" value="Genomic_DNA"/>
</dbReference>
<organism evidence="7 8">
    <name type="scientific">Methanotorris formicicus Mc-S-70</name>
    <dbReference type="NCBI Taxonomy" id="647171"/>
    <lineage>
        <taxon>Archaea</taxon>
        <taxon>Methanobacteriati</taxon>
        <taxon>Methanobacteriota</taxon>
        <taxon>Methanomada group</taxon>
        <taxon>Methanococci</taxon>
        <taxon>Methanococcales</taxon>
        <taxon>Methanocaldococcaceae</taxon>
        <taxon>Methanotorris</taxon>
    </lineage>
</organism>
<comment type="subunit">
    <text evidence="6">Homodimer.</text>
</comment>
<feature type="binding site" evidence="6">
    <location>
        <position position="186"/>
    </location>
    <ligand>
        <name>3-dehydroquinate</name>
        <dbReference type="ChEBI" id="CHEBI:32364"/>
    </ligand>
</feature>
<accession>H1KWC4</accession>
<feature type="active site" description="Proton donor/acceptor" evidence="6">
    <location>
        <position position="122"/>
    </location>
</feature>
<evidence type="ECO:0000256" key="2">
    <source>
        <dbReference type="ARBA" id="ARBA00022605"/>
    </source>
</evidence>
<sequence>MHLVKNMICIPIVDNNIGTALKNAKKALEVADIVEFRVDMLKEVDESVIEEMAKFPCIITVRAYWEGGFWKKSNDERIKLIKKAIECNAKFVDIELREEKNKELVKFRDEIGSKTKIIISYHDFEKTPSYEELIKIVEDGLKIGDITKFAVMARGKEDVLKVLNVINKYEGEIIGIAMGEEGKLTRILGVHFGSILTFASMEGKASAPGQIDVKKLKEIWELIL</sequence>
<evidence type="ECO:0000256" key="6">
    <source>
        <dbReference type="HAMAP-Rule" id="MF_00214"/>
    </source>
</evidence>
<evidence type="ECO:0000256" key="5">
    <source>
        <dbReference type="ARBA" id="ARBA00023270"/>
    </source>
</evidence>
<dbReference type="InterPro" id="IPR018508">
    <property type="entry name" value="3-dehydroquinate_DH_AS"/>
</dbReference>
<comment type="pathway">
    <text evidence="6">Metabolic intermediate biosynthesis; chorismate biosynthesis; chorismate from D-erythrose 4-phosphate and phosphoenolpyruvate: step 3/7.</text>
</comment>
<dbReference type="Gene3D" id="3.20.20.70">
    <property type="entry name" value="Aldolase class I"/>
    <property type="match status" value="1"/>
</dbReference>
<comment type="similarity">
    <text evidence="6">Belongs to the type-I 3-dehydroquinase family.</text>
</comment>
<dbReference type="GO" id="GO:0009073">
    <property type="term" value="P:aromatic amino acid family biosynthetic process"/>
    <property type="evidence" value="ECO:0007669"/>
    <property type="project" value="UniProtKB-KW"/>
</dbReference>
<dbReference type="HAMAP" id="MF_00214">
    <property type="entry name" value="AroD"/>
    <property type="match status" value="1"/>
</dbReference>
<dbReference type="UniPathway" id="UPA00053">
    <property type="reaction ID" value="UER00086"/>
</dbReference>
<reference evidence="7 8" key="1">
    <citation type="submission" date="2011-09" db="EMBL/GenBank/DDBJ databases">
        <title>The draft genome of Methanotorris formicicus Mc-S-70.</title>
        <authorList>
            <consortium name="US DOE Joint Genome Institute (JGI-PGF)"/>
            <person name="Lucas S."/>
            <person name="Han J."/>
            <person name="Lapidus A."/>
            <person name="Cheng J.-F."/>
            <person name="Goodwin L."/>
            <person name="Pitluck S."/>
            <person name="Peters L."/>
            <person name="Land M.L."/>
            <person name="Hauser L."/>
            <person name="Sieprawska-Lupa M."/>
            <person name="Takai K."/>
            <person name="Miyazaki J."/>
            <person name="Whitman W."/>
            <person name="Woyke T.J."/>
        </authorList>
    </citation>
    <scope>NUCLEOTIDE SEQUENCE [LARGE SCALE GENOMIC DNA]</scope>
    <source>
        <strain evidence="7 8">Mc-S-70</strain>
    </source>
</reference>
<dbReference type="GO" id="GO:0009423">
    <property type="term" value="P:chorismate biosynthetic process"/>
    <property type="evidence" value="ECO:0007669"/>
    <property type="project" value="UniProtKB-UniRule"/>
</dbReference>
<evidence type="ECO:0000256" key="4">
    <source>
        <dbReference type="ARBA" id="ARBA00023239"/>
    </source>
</evidence>